<dbReference type="AlphaFoldDB" id="A0AAP1H7R8"/>
<gene>
    <name evidence="1" type="ORF">B4122_3035</name>
</gene>
<protein>
    <submittedName>
        <fullName evidence="1">Uncharacterized protein</fullName>
    </submittedName>
</protein>
<comment type="caution">
    <text evidence="1">The sequence shown here is derived from an EMBL/GenBank/DDBJ whole genome shotgun (WGS) entry which is preliminary data.</text>
</comment>
<dbReference type="EMBL" id="LJZV01000014">
    <property type="protein sequence ID" value="KZD90956.1"/>
    <property type="molecule type" value="Genomic_DNA"/>
</dbReference>
<evidence type="ECO:0000313" key="2">
    <source>
        <dbReference type="Proteomes" id="UP000076442"/>
    </source>
</evidence>
<proteinExistence type="predicted"/>
<sequence>MILTAYSPYYRKGRKGTQPGSLEMKIKGLSEGIRFISVNIKEI</sequence>
<name>A0AAP1H7R8_BACIU</name>
<reference evidence="1 2" key="1">
    <citation type="submission" date="2015-09" db="EMBL/GenBank/DDBJ databases">
        <title>Spore heat resistance.</title>
        <authorList>
            <person name="Boekhorst J."/>
            <person name="Berendsen E.M."/>
            <person name="Wells-Bennik M.H."/>
            <person name="Kuipers O.P."/>
        </authorList>
    </citation>
    <scope>NUCLEOTIDE SEQUENCE [LARGE SCALE GENOMIC DNA]</scope>
    <source>
        <strain evidence="1 2">B4122</strain>
    </source>
</reference>
<accession>A0AAP1H7R8</accession>
<dbReference type="Proteomes" id="UP000076442">
    <property type="component" value="Unassembled WGS sequence"/>
</dbReference>
<organism evidence="1 2">
    <name type="scientific">Bacillus subtilis</name>
    <dbReference type="NCBI Taxonomy" id="1423"/>
    <lineage>
        <taxon>Bacteria</taxon>
        <taxon>Bacillati</taxon>
        <taxon>Bacillota</taxon>
        <taxon>Bacilli</taxon>
        <taxon>Bacillales</taxon>
        <taxon>Bacillaceae</taxon>
        <taxon>Bacillus</taxon>
    </lineage>
</organism>
<evidence type="ECO:0000313" key="1">
    <source>
        <dbReference type="EMBL" id="KZD90956.1"/>
    </source>
</evidence>